<protein>
    <submittedName>
        <fullName evidence="1">Uncharacterized protein</fullName>
    </submittedName>
</protein>
<organism evidence="1 2">
    <name type="scientific">Candidatus Roizmanbacteria bacterium RIFCSPHIGHO2_12_FULL_39_8</name>
    <dbReference type="NCBI Taxonomy" id="1802050"/>
    <lineage>
        <taxon>Bacteria</taxon>
        <taxon>Candidatus Roizmaniibacteriota</taxon>
    </lineage>
</organism>
<dbReference type="EMBL" id="MGAA01000018">
    <property type="protein sequence ID" value="OGK37510.1"/>
    <property type="molecule type" value="Genomic_DNA"/>
</dbReference>
<sequence>MVYYLLVKGIIVSKEHVEEIIFNSRYPIDEKKEKMSLDVVGAVSKAGEDFGFEVYKNKVESLIKALKLLQDEEEEKILNFDVILQVKGNYNIRSAFTIETGQGAIAGKFYIFHQTLMSKLLYKIAQELVEEKAVKLFPGCDQEYLYEVLFSSIEDNLYESIKKTGKDIPFYLVKFKDDGNFKVVEMGSV</sequence>
<evidence type="ECO:0000313" key="1">
    <source>
        <dbReference type="EMBL" id="OGK37510.1"/>
    </source>
</evidence>
<dbReference type="Proteomes" id="UP000178853">
    <property type="component" value="Unassembled WGS sequence"/>
</dbReference>
<proteinExistence type="predicted"/>
<accession>A0A1F7I2D0</accession>
<gene>
    <name evidence="1" type="ORF">A3F60_04640</name>
</gene>
<comment type="caution">
    <text evidence="1">The sequence shown here is derived from an EMBL/GenBank/DDBJ whole genome shotgun (WGS) entry which is preliminary data.</text>
</comment>
<name>A0A1F7I2D0_9BACT</name>
<dbReference type="AlphaFoldDB" id="A0A1F7I2D0"/>
<reference evidence="1 2" key="1">
    <citation type="journal article" date="2016" name="Nat. Commun.">
        <title>Thousands of microbial genomes shed light on interconnected biogeochemical processes in an aquifer system.</title>
        <authorList>
            <person name="Anantharaman K."/>
            <person name="Brown C.T."/>
            <person name="Hug L.A."/>
            <person name="Sharon I."/>
            <person name="Castelle C.J."/>
            <person name="Probst A.J."/>
            <person name="Thomas B.C."/>
            <person name="Singh A."/>
            <person name="Wilkins M.J."/>
            <person name="Karaoz U."/>
            <person name="Brodie E.L."/>
            <person name="Williams K.H."/>
            <person name="Hubbard S.S."/>
            <person name="Banfield J.F."/>
        </authorList>
    </citation>
    <scope>NUCLEOTIDE SEQUENCE [LARGE SCALE GENOMIC DNA]</scope>
</reference>
<evidence type="ECO:0000313" key="2">
    <source>
        <dbReference type="Proteomes" id="UP000178853"/>
    </source>
</evidence>